<proteinExistence type="predicted"/>
<protein>
    <submittedName>
        <fullName evidence="3">DMT family transporter</fullName>
    </submittedName>
    <submittedName>
        <fullName evidence="4">Threonine/homoserine efflux transporter RhtA</fullName>
    </submittedName>
</protein>
<evidence type="ECO:0000313" key="4">
    <source>
        <dbReference type="EMBL" id="SEG62663.1"/>
    </source>
</evidence>
<feature type="transmembrane region" description="Helical" evidence="1">
    <location>
        <begin position="165"/>
        <end position="184"/>
    </location>
</feature>
<dbReference type="AlphaFoldDB" id="A0A1H6BPP1"/>
<dbReference type="InterPro" id="IPR037185">
    <property type="entry name" value="EmrE-like"/>
</dbReference>
<evidence type="ECO:0000259" key="2">
    <source>
        <dbReference type="Pfam" id="PF00892"/>
    </source>
</evidence>
<keyword evidence="5" id="KW-1185">Reference proteome</keyword>
<reference evidence="4 5" key="1">
    <citation type="submission" date="2016-10" db="EMBL/GenBank/DDBJ databases">
        <authorList>
            <person name="de Groot N.N."/>
        </authorList>
    </citation>
    <scope>NUCLEOTIDE SEQUENCE [LARGE SCALE GENOMIC DNA]</scope>
    <source>
        <strain evidence="4 5">CGMCC 1.10331</strain>
    </source>
</reference>
<feature type="transmembrane region" description="Helical" evidence="1">
    <location>
        <begin position="196"/>
        <end position="215"/>
    </location>
</feature>
<dbReference type="Pfam" id="PF00892">
    <property type="entry name" value="EamA"/>
    <property type="match status" value="2"/>
</dbReference>
<feature type="transmembrane region" description="Helical" evidence="1">
    <location>
        <begin position="135"/>
        <end position="153"/>
    </location>
</feature>
<keyword evidence="1" id="KW-0812">Transmembrane</keyword>
<evidence type="ECO:0000313" key="3">
    <source>
        <dbReference type="EMBL" id="QCC49394.1"/>
    </source>
</evidence>
<feature type="domain" description="EamA" evidence="2">
    <location>
        <begin position="166"/>
        <end position="302"/>
    </location>
</feature>
<sequence length="305" mass="32152">MLGLGQSRVLDGEERTQALGVLPVVVLVAGTSAILVKFSSAPSPVKVSYRLAFATLGFLTFSGIYYRDHFADFDRRDLSLAAVSGVVLGLHYLLWFESLVWTTVAASTTLAQTQTIFVAILAYVALGETITRRTVFGICFAFAGAAVMSLGGIATDSLLNGVDPFLGNTLATAAGLLFAGYLVISRSVRQRIAVAPYMSVVHVFATATAFLLAVGTGESVSATSYPVHEWMLFFAMGLGPSFVAQTLSNWSLKYVASSVVSIAYLGVPITSSLLAFVLLSEVPGVGTVVGGVLTLSGIYVTVRQH</sequence>
<feature type="transmembrane region" description="Helical" evidence="1">
    <location>
        <begin position="254"/>
        <end position="278"/>
    </location>
</feature>
<evidence type="ECO:0000313" key="6">
    <source>
        <dbReference type="Proteomes" id="UP000296733"/>
    </source>
</evidence>
<feature type="transmembrane region" description="Helical" evidence="1">
    <location>
        <begin position="21"/>
        <end position="41"/>
    </location>
</feature>
<feature type="transmembrane region" description="Helical" evidence="1">
    <location>
        <begin position="227"/>
        <end position="247"/>
    </location>
</feature>
<gene>
    <name evidence="3" type="ORF">DV707_16755</name>
    <name evidence="4" type="ORF">SAMN04488133_2913</name>
</gene>
<feature type="transmembrane region" description="Helical" evidence="1">
    <location>
        <begin position="47"/>
        <end position="66"/>
    </location>
</feature>
<keyword evidence="1" id="KW-0472">Membrane</keyword>
<dbReference type="PANTHER" id="PTHR22911">
    <property type="entry name" value="ACYL-MALONYL CONDENSING ENZYME-RELATED"/>
    <property type="match status" value="1"/>
</dbReference>
<feature type="domain" description="EamA" evidence="2">
    <location>
        <begin position="24"/>
        <end position="149"/>
    </location>
</feature>
<dbReference type="EMBL" id="CP031313">
    <property type="protein sequence ID" value="QCC49394.1"/>
    <property type="molecule type" value="Genomic_DNA"/>
</dbReference>
<name>A0A1H6BPP1_9EURY</name>
<dbReference type="EMBL" id="FNVN01000005">
    <property type="protein sequence ID" value="SEG62663.1"/>
    <property type="molecule type" value="Genomic_DNA"/>
</dbReference>
<dbReference type="Proteomes" id="UP000296733">
    <property type="component" value="Plasmid unnamed2"/>
</dbReference>
<dbReference type="PANTHER" id="PTHR22911:SF76">
    <property type="entry name" value="EAMA DOMAIN-CONTAINING PROTEIN"/>
    <property type="match status" value="1"/>
</dbReference>
<evidence type="ECO:0000256" key="1">
    <source>
        <dbReference type="SAM" id="Phobius"/>
    </source>
</evidence>
<feature type="transmembrane region" description="Helical" evidence="1">
    <location>
        <begin position="101"/>
        <end position="123"/>
    </location>
</feature>
<evidence type="ECO:0000313" key="5">
    <source>
        <dbReference type="Proteomes" id="UP000236740"/>
    </source>
</evidence>
<dbReference type="SUPFAM" id="SSF103481">
    <property type="entry name" value="Multidrug resistance efflux transporter EmrE"/>
    <property type="match status" value="2"/>
</dbReference>
<keyword evidence="1" id="KW-1133">Transmembrane helix</keyword>
<organism evidence="4 5">
    <name type="scientific">Halobellus limi</name>
    <dbReference type="NCBI Taxonomy" id="699433"/>
    <lineage>
        <taxon>Archaea</taxon>
        <taxon>Methanobacteriati</taxon>
        <taxon>Methanobacteriota</taxon>
        <taxon>Stenosarchaea group</taxon>
        <taxon>Halobacteria</taxon>
        <taxon>Halobacteriales</taxon>
        <taxon>Haloferacaceae</taxon>
        <taxon>Halobellus</taxon>
    </lineage>
</organism>
<dbReference type="Proteomes" id="UP000236740">
    <property type="component" value="Unassembled WGS sequence"/>
</dbReference>
<feature type="transmembrane region" description="Helical" evidence="1">
    <location>
        <begin position="78"/>
        <end position="95"/>
    </location>
</feature>
<dbReference type="InterPro" id="IPR000620">
    <property type="entry name" value="EamA_dom"/>
</dbReference>
<feature type="transmembrane region" description="Helical" evidence="1">
    <location>
        <begin position="284"/>
        <end position="302"/>
    </location>
</feature>
<dbReference type="GO" id="GO:0016020">
    <property type="term" value="C:membrane"/>
    <property type="evidence" value="ECO:0007669"/>
    <property type="project" value="InterPro"/>
</dbReference>
<accession>A0A1H6BPP1</accession>
<geneLocation type="plasmid" evidence="3">
    <name>unnamed2</name>
</geneLocation>
<keyword evidence="3" id="KW-0614">Plasmid</keyword>
<reference evidence="3 6" key="2">
    <citation type="journal article" date="2019" name="Nat. Commun.">
        <title>A new type of DNA phosphorothioation-based antiviral system in archaea.</title>
        <authorList>
            <person name="Xiong L."/>
            <person name="Liu S."/>
            <person name="Chen S."/>
            <person name="Xiao Y."/>
            <person name="Zhu B."/>
            <person name="Gao Y."/>
            <person name="Zhang Y."/>
            <person name="Chen B."/>
            <person name="Luo J."/>
            <person name="Deng Z."/>
            <person name="Chen X."/>
            <person name="Wang L."/>
            <person name="Chen S."/>
        </authorList>
    </citation>
    <scope>NUCLEOTIDE SEQUENCE [LARGE SCALE GENOMIC DNA]</scope>
    <source>
        <strain evidence="3 6">CGMCC 1.10331</strain>
        <plasmid evidence="3 6">unnamed2</plasmid>
    </source>
</reference>
<dbReference type="KEGG" id="hlm:DV707_16755"/>